<evidence type="ECO:0000259" key="4">
    <source>
        <dbReference type="PROSITE" id="PS51462"/>
    </source>
</evidence>
<dbReference type="PANTHER" id="PTHR43736:SF1">
    <property type="entry name" value="DIHYDRONEOPTERIN TRIPHOSPHATE DIPHOSPHATASE"/>
    <property type="match status" value="1"/>
</dbReference>
<dbReference type="PANTHER" id="PTHR43736">
    <property type="entry name" value="ADP-RIBOSE PYROPHOSPHATASE"/>
    <property type="match status" value="1"/>
</dbReference>
<dbReference type="InterPro" id="IPR015797">
    <property type="entry name" value="NUDIX_hydrolase-like_dom_sf"/>
</dbReference>
<accession>A0A7W9IFR2</accession>
<dbReference type="InterPro" id="IPR000086">
    <property type="entry name" value="NUDIX_hydrolase_dom"/>
</dbReference>
<gene>
    <name evidence="5" type="ORF">F4562_002890</name>
</gene>
<evidence type="ECO:0000256" key="2">
    <source>
        <dbReference type="ARBA" id="ARBA00022801"/>
    </source>
</evidence>
<dbReference type="AlphaFoldDB" id="A0A7W9IFR2"/>
<organism evidence="5 6">
    <name type="scientific">Streptosporangium becharense</name>
    <dbReference type="NCBI Taxonomy" id="1816182"/>
    <lineage>
        <taxon>Bacteria</taxon>
        <taxon>Bacillati</taxon>
        <taxon>Actinomycetota</taxon>
        <taxon>Actinomycetes</taxon>
        <taxon>Streptosporangiales</taxon>
        <taxon>Streptosporangiaceae</taxon>
        <taxon>Streptosporangium</taxon>
    </lineage>
</organism>
<dbReference type="PROSITE" id="PS00893">
    <property type="entry name" value="NUDIX_BOX"/>
    <property type="match status" value="1"/>
</dbReference>
<keyword evidence="2 3" id="KW-0378">Hydrolase</keyword>
<sequence length="232" mass="25023">MNQTTRTYTHPDVLTTGVRDGWADPETDPTRIDWAVRQAAAAIPFAVVDGRPVSPGAPTGIRYGRNELGHWGEQVCADALVTATDEHGHRWLVMVERGDGHGWAIPGGTVDPGEEPADAAVRELAEETGLDLGEAHWQVPPARYVPDPRASDEAWMVTVPARCHLGTLARADLPAVTGADDAKRAAWVRADSYTTLTASLKATYGGRVFAAHEDLLRDLLDRPAPTPAGERR</sequence>
<dbReference type="InterPro" id="IPR020476">
    <property type="entry name" value="Nudix_hydrolase"/>
</dbReference>
<comment type="similarity">
    <text evidence="1 3">Belongs to the Nudix hydrolase family.</text>
</comment>
<dbReference type="InterPro" id="IPR020084">
    <property type="entry name" value="NUDIX_hydrolase_CS"/>
</dbReference>
<reference evidence="5 6" key="1">
    <citation type="submission" date="2020-08" db="EMBL/GenBank/DDBJ databases">
        <title>Sequencing the genomes of 1000 actinobacteria strains.</title>
        <authorList>
            <person name="Klenk H.-P."/>
        </authorList>
    </citation>
    <scope>NUCLEOTIDE SEQUENCE [LARGE SCALE GENOMIC DNA]</scope>
    <source>
        <strain evidence="5 6">DSM 46887</strain>
    </source>
</reference>
<dbReference type="Pfam" id="PF00293">
    <property type="entry name" value="NUDIX"/>
    <property type="match status" value="1"/>
</dbReference>
<evidence type="ECO:0000256" key="3">
    <source>
        <dbReference type="RuleBase" id="RU003476"/>
    </source>
</evidence>
<feature type="domain" description="Nudix hydrolase" evidence="4">
    <location>
        <begin position="70"/>
        <end position="210"/>
    </location>
</feature>
<evidence type="ECO:0000313" key="5">
    <source>
        <dbReference type="EMBL" id="MBB5819828.1"/>
    </source>
</evidence>
<dbReference type="PROSITE" id="PS51462">
    <property type="entry name" value="NUDIX"/>
    <property type="match status" value="1"/>
</dbReference>
<evidence type="ECO:0000313" key="6">
    <source>
        <dbReference type="Proteomes" id="UP000540685"/>
    </source>
</evidence>
<dbReference type="Proteomes" id="UP000540685">
    <property type="component" value="Unassembled WGS sequence"/>
</dbReference>
<dbReference type="RefSeq" id="WP_184537771.1">
    <property type="nucleotide sequence ID" value="NZ_JACHMP010000001.1"/>
</dbReference>
<name>A0A7W9IFR2_9ACTN</name>
<dbReference type="GO" id="GO:0016787">
    <property type="term" value="F:hydrolase activity"/>
    <property type="evidence" value="ECO:0007669"/>
    <property type="project" value="UniProtKB-KW"/>
</dbReference>
<proteinExistence type="inferred from homology"/>
<comment type="caution">
    <text evidence="5">The sequence shown here is derived from an EMBL/GenBank/DDBJ whole genome shotgun (WGS) entry which is preliminary data.</text>
</comment>
<dbReference type="Gene3D" id="3.90.79.10">
    <property type="entry name" value="Nucleoside Triphosphate Pyrophosphohydrolase"/>
    <property type="match status" value="1"/>
</dbReference>
<keyword evidence="6" id="KW-1185">Reference proteome</keyword>
<dbReference type="EMBL" id="JACHMP010000001">
    <property type="protein sequence ID" value="MBB5819828.1"/>
    <property type="molecule type" value="Genomic_DNA"/>
</dbReference>
<protein>
    <submittedName>
        <fullName evidence="5">ADP-ribose pyrophosphatase YjhB (NUDIX family)</fullName>
    </submittedName>
</protein>
<evidence type="ECO:0000256" key="1">
    <source>
        <dbReference type="ARBA" id="ARBA00005582"/>
    </source>
</evidence>
<dbReference type="SUPFAM" id="SSF55811">
    <property type="entry name" value="Nudix"/>
    <property type="match status" value="1"/>
</dbReference>
<dbReference type="PRINTS" id="PR00502">
    <property type="entry name" value="NUDIXFAMILY"/>
</dbReference>